<name>A0ABU0RNK9_9ACTN</name>
<organism evidence="1 2">
    <name type="scientific">Streptomyces turgidiscabies</name>
    <dbReference type="NCBI Taxonomy" id="85558"/>
    <lineage>
        <taxon>Bacteria</taxon>
        <taxon>Bacillati</taxon>
        <taxon>Actinomycetota</taxon>
        <taxon>Actinomycetes</taxon>
        <taxon>Kitasatosporales</taxon>
        <taxon>Streptomycetaceae</taxon>
        <taxon>Streptomyces</taxon>
    </lineage>
</organism>
<dbReference type="Proteomes" id="UP001223072">
    <property type="component" value="Unassembled WGS sequence"/>
</dbReference>
<protein>
    <submittedName>
        <fullName evidence="1">Uncharacterized protein</fullName>
    </submittedName>
</protein>
<evidence type="ECO:0000313" key="2">
    <source>
        <dbReference type="Proteomes" id="UP001223072"/>
    </source>
</evidence>
<reference evidence="1 2" key="1">
    <citation type="submission" date="2023-07" db="EMBL/GenBank/DDBJ databases">
        <title>Comparative genomics of wheat-associated soil bacteria to identify genetic determinants of phenazine resistance.</title>
        <authorList>
            <person name="Mouncey N."/>
        </authorList>
    </citation>
    <scope>NUCLEOTIDE SEQUENCE [LARGE SCALE GENOMIC DNA]</scope>
    <source>
        <strain evidence="1 2">W2I16</strain>
    </source>
</reference>
<sequence>MRRVELHLAEQKFTRLLLSLDRFQQRLAEFMLGRYLEVDFSGDSEDDETALLPQVLLDVVDLAPRGALHHGITWMGLTRDPEPNDYRLAVTLAFTEAGITAEALVNLEYPLENSMGLTKGLTEWRIPSDRFDEFNSHRP</sequence>
<gene>
    <name evidence="1" type="ORF">QFZ49_003258</name>
</gene>
<accession>A0ABU0RNK9</accession>
<evidence type="ECO:0000313" key="1">
    <source>
        <dbReference type="EMBL" id="MDQ0933318.1"/>
    </source>
</evidence>
<dbReference type="EMBL" id="JAUSZS010000004">
    <property type="protein sequence ID" value="MDQ0933318.1"/>
    <property type="molecule type" value="Genomic_DNA"/>
</dbReference>
<comment type="caution">
    <text evidence="1">The sequence shown here is derived from an EMBL/GenBank/DDBJ whole genome shotgun (WGS) entry which is preliminary data.</text>
</comment>
<proteinExistence type="predicted"/>
<keyword evidence="2" id="KW-1185">Reference proteome</keyword>